<evidence type="ECO:0000313" key="1">
    <source>
        <dbReference type="EMBL" id="CAG8598981.1"/>
    </source>
</evidence>
<dbReference type="EMBL" id="CAJVPM010014088">
    <property type="protein sequence ID" value="CAG8598981.1"/>
    <property type="molecule type" value="Genomic_DNA"/>
</dbReference>
<dbReference type="Proteomes" id="UP000789860">
    <property type="component" value="Unassembled WGS sequence"/>
</dbReference>
<protein>
    <submittedName>
        <fullName evidence="1">9054_t:CDS:1</fullName>
    </submittedName>
</protein>
<evidence type="ECO:0000313" key="2">
    <source>
        <dbReference type="Proteomes" id="UP000789860"/>
    </source>
</evidence>
<comment type="caution">
    <text evidence="1">The sequence shown here is derived from an EMBL/GenBank/DDBJ whole genome shotgun (WGS) entry which is preliminary data.</text>
</comment>
<sequence length="44" mass="4805">MLGHCPISISTICLKIQIVTGYCLIEVDVQWTISAGYCLISGNF</sequence>
<gene>
    <name evidence="1" type="ORF">SCALOS_LOCUS6860</name>
</gene>
<reference evidence="1" key="1">
    <citation type="submission" date="2021-06" db="EMBL/GenBank/DDBJ databases">
        <authorList>
            <person name="Kallberg Y."/>
            <person name="Tangrot J."/>
            <person name="Rosling A."/>
        </authorList>
    </citation>
    <scope>NUCLEOTIDE SEQUENCE</scope>
    <source>
        <strain evidence="1">AU212A</strain>
    </source>
</reference>
<name>A0ACA9MU90_9GLOM</name>
<organism evidence="1 2">
    <name type="scientific">Scutellospora calospora</name>
    <dbReference type="NCBI Taxonomy" id="85575"/>
    <lineage>
        <taxon>Eukaryota</taxon>
        <taxon>Fungi</taxon>
        <taxon>Fungi incertae sedis</taxon>
        <taxon>Mucoromycota</taxon>
        <taxon>Glomeromycotina</taxon>
        <taxon>Glomeromycetes</taxon>
        <taxon>Diversisporales</taxon>
        <taxon>Gigasporaceae</taxon>
        <taxon>Scutellospora</taxon>
    </lineage>
</organism>
<proteinExistence type="predicted"/>
<feature type="non-terminal residue" evidence="1">
    <location>
        <position position="1"/>
    </location>
</feature>
<keyword evidence="2" id="KW-1185">Reference proteome</keyword>
<accession>A0ACA9MU90</accession>